<reference evidence="1 2" key="1">
    <citation type="journal article" date="2021" name="BMC Genomics">
        <title>Datura genome reveals duplications of psychoactive alkaloid biosynthetic genes and high mutation rate following tissue culture.</title>
        <authorList>
            <person name="Rajewski A."/>
            <person name="Carter-House D."/>
            <person name="Stajich J."/>
            <person name="Litt A."/>
        </authorList>
    </citation>
    <scope>NUCLEOTIDE SEQUENCE [LARGE SCALE GENOMIC DNA]</scope>
    <source>
        <strain evidence="1">AR-01</strain>
    </source>
</reference>
<evidence type="ECO:0000313" key="1">
    <source>
        <dbReference type="EMBL" id="MCD7469563.1"/>
    </source>
</evidence>
<feature type="non-terminal residue" evidence="1">
    <location>
        <position position="1"/>
    </location>
</feature>
<dbReference type="EMBL" id="JACEIK010001455">
    <property type="protein sequence ID" value="MCD7469563.1"/>
    <property type="molecule type" value="Genomic_DNA"/>
</dbReference>
<dbReference type="Proteomes" id="UP000823775">
    <property type="component" value="Unassembled WGS sequence"/>
</dbReference>
<organism evidence="1 2">
    <name type="scientific">Datura stramonium</name>
    <name type="common">Jimsonweed</name>
    <name type="synonym">Common thornapple</name>
    <dbReference type="NCBI Taxonomy" id="4076"/>
    <lineage>
        <taxon>Eukaryota</taxon>
        <taxon>Viridiplantae</taxon>
        <taxon>Streptophyta</taxon>
        <taxon>Embryophyta</taxon>
        <taxon>Tracheophyta</taxon>
        <taxon>Spermatophyta</taxon>
        <taxon>Magnoliopsida</taxon>
        <taxon>eudicotyledons</taxon>
        <taxon>Gunneridae</taxon>
        <taxon>Pentapetalae</taxon>
        <taxon>asterids</taxon>
        <taxon>lamiids</taxon>
        <taxon>Solanales</taxon>
        <taxon>Solanaceae</taxon>
        <taxon>Solanoideae</taxon>
        <taxon>Datureae</taxon>
        <taxon>Datura</taxon>
    </lineage>
</organism>
<proteinExistence type="predicted"/>
<name>A0ABS8TFC1_DATST</name>
<protein>
    <submittedName>
        <fullName evidence="1">Uncharacterized protein</fullName>
    </submittedName>
</protein>
<evidence type="ECO:0000313" key="2">
    <source>
        <dbReference type="Proteomes" id="UP000823775"/>
    </source>
</evidence>
<comment type="caution">
    <text evidence="1">The sequence shown here is derived from an EMBL/GenBank/DDBJ whole genome shotgun (WGS) entry which is preliminary data.</text>
</comment>
<accession>A0ABS8TFC1</accession>
<keyword evidence="2" id="KW-1185">Reference proteome</keyword>
<sequence length="53" mass="5858">HLCSMSNFGLQESPNSNNINGASDWYNQSLRLTLKVMISGVLITLRCQDRGSS</sequence>
<gene>
    <name evidence="1" type="ORF">HAX54_008675</name>
</gene>